<dbReference type="GO" id="GO:0051213">
    <property type="term" value="F:dioxygenase activity"/>
    <property type="evidence" value="ECO:0007669"/>
    <property type="project" value="UniProtKB-ARBA"/>
</dbReference>
<evidence type="ECO:0000313" key="9">
    <source>
        <dbReference type="Proteomes" id="UP001159364"/>
    </source>
</evidence>
<evidence type="ECO:0000256" key="3">
    <source>
        <dbReference type="ARBA" id="ARBA00022723"/>
    </source>
</evidence>
<accession>A0AAV8T205</accession>
<dbReference type="InterPro" id="IPR027443">
    <property type="entry name" value="IPNS-like_sf"/>
</dbReference>
<dbReference type="EMBL" id="JAIWQS010000007">
    <property type="protein sequence ID" value="KAJ8760414.1"/>
    <property type="molecule type" value="Genomic_DNA"/>
</dbReference>
<evidence type="ECO:0000256" key="1">
    <source>
        <dbReference type="ARBA" id="ARBA00001962"/>
    </source>
</evidence>
<dbReference type="PROSITE" id="PS51471">
    <property type="entry name" value="FE2OG_OXY"/>
    <property type="match status" value="1"/>
</dbReference>
<keyword evidence="5 6" id="KW-0408">Iron</keyword>
<reference evidence="8 9" key="1">
    <citation type="submission" date="2021-09" db="EMBL/GenBank/DDBJ databases">
        <title>Genomic insights and catalytic innovation underlie evolution of tropane alkaloids biosynthesis.</title>
        <authorList>
            <person name="Wang Y.-J."/>
            <person name="Tian T."/>
            <person name="Huang J.-P."/>
            <person name="Huang S.-X."/>
        </authorList>
    </citation>
    <scope>NUCLEOTIDE SEQUENCE [LARGE SCALE GENOMIC DNA]</scope>
    <source>
        <strain evidence="8">KIB-2018</strain>
        <tissue evidence="8">Leaf</tissue>
    </source>
</reference>
<dbReference type="InterPro" id="IPR005123">
    <property type="entry name" value="Oxoglu/Fe-dep_dioxygenase_dom"/>
</dbReference>
<dbReference type="PANTHER" id="PTHR10209">
    <property type="entry name" value="OXIDOREDUCTASE, 2OG-FE II OXYGENASE FAMILY PROTEIN"/>
    <property type="match status" value="1"/>
</dbReference>
<sequence>MLNTVHLPLNPAQNDQLNYDREKELRAFDESRAGVKGLVDAGIQKIPPIFVTDVPSSDERSRSSDVSGLHVPVIDLKKLHQHSLGQRKKIVEEIRQASETWGFFQLVNHGISNDVLTEMIEGVRRFHEQPKEVKVEYYSRDNTKNVKFNSNFDLYQRKAANWRDTLFCVMSPVAPDPRELPPVCREIITEYSAQVKRLGLTILELLAEALGLRSGHLIEMECAKGHSLVCHYFPACPEPDRTLGITPHSDPDFFTVLLQDHIGGLQVHYQEKWVDVPPLTGALVVNLGDLLQLISNDKFKSSKHRVLANKTGPRISVACFFTTHFQPFNRLYGPIKELLSDSRPPLYRETTVLDFVTYYNSRGLDGTPALSHFRL</sequence>
<dbReference type="SUPFAM" id="SSF51197">
    <property type="entry name" value="Clavaminate synthase-like"/>
    <property type="match status" value="1"/>
</dbReference>
<organism evidence="8 9">
    <name type="scientific">Erythroxylum novogranatense</name>
    <dbReference type="NCBI Taxonomy" id="1862640"/>
    <lineage>
        <taxon>Eukaryota</taxon>
        <taxon>Viridiplantae</taxon>
        <taxon>Streptophyta</taxon>
        <taxon>Embryophyta</taxon>
        <taxon>Tracheophyta</taxon>
        <taxon>Spermatophyta</taxon>
        <taxon>Magnoliopsida</taxon>
        <taxon>eudicotyledons</taxon>
        <taxon>Gunneridae</taxon>
        <taxon>Pentapetalae</taxon>
        <taxon>rosids</taxon>
        <taxon>fabids</taxon>
        <taxon>Malpighiales</taxon>
        <taxon>Erythroxylaceae</taxon>
        <taxon>Erythroxylum</taxon>
    </lineage>
</organism>
<keyword evidence="3 6" id="KW-0479">Metal-binding</keyword>
<dbReference type="Pfam" id="PF14226">
    <property type="entry name" value="DIOX_N"/>
    <property type="match status" value="1"/>
</dbReference>
<evidence type="ECO:0000259" key="7">
    <source>
        <dbReference type="PROSITE" id="PS51471"/>
    </source>
</evidence>
<dbReference type="InterPro" id="IPR026992">
    <property type="entry name" value="DIOX_N"/>
</dbReference>
<dbReference type="FunFam" id="2.60.120.330:FF:000005">
    <property type="entry name" value="1-aminocyclopropane-1-carboxylate oxidase homolog 1"/>
    <property type="match status" value="1"/>
</dbReference>
<name>A0AAV8T205_9ROSI</name>
<evidence type="ECO:0000256" key="5">
    <source>
        <dbReference type="ARBA" id="ARBA00023004"/>
    </source>
</evidence>
<dbReference type="AlphaFoldDB" id="A0AAV8T205"/>
<dbReference type="InterPro" id="IPR044861">
    <property type="entry name" value="IPNS-like_FE2OG_OXY"/>
</dbReference>
<evidence type="ECO:0000313" key="8">
    <source>
        <dbReference type="EMBL" id="KAJ8760414.1"/>
    </source>
</evidence>
<dbReference type="Pfam" id="PF03171">
    <property type="entry name" value="2OG-FeII_Oxy"/>
    <property type="match status" value="1"/>
</dbReference>
<dbReference type="Gene3D" id="2.60.120.330">
    <property type="entry name" value="B-lactam Antibiotic, Isopenicillin N Synthase, Chain"/>
    <property type="match status" value="1"/>
</dbReference>
<comment type="cofactor">
    <cofactor evidence="1">
        <name>Fe cation</name>
        <dbReference type="ChEBI" id="CHEBI:24875"/>
    </cofactor>
</comment>
<comment type="caution">
    <text evidence="8">The sequence shown here is derived from an EMBL/GenBank/DDBJ whole genome shotgun (WGS) entry which is preliminary data.</text>
</comment>
<evidence type="ECO:0000256" key="4">
    <source>
        <dbReference type="ARBA" id="ARBA00023002"/>
    </source>
</evidence>
<dbReference type="GO" id="GO:0046872">
    <property type="term" value="F:metal ion binding"/>
    <property type="evidence" value="ECO:0007669"/>
    <property type="project" value="UniProtKB-KW"/>
</dbReference>
<feature type="domain" description="Fe2OG dioxygenase" evidence="7">
    <location>
        <begin position="224"/>
        <end position="324"/>
    </location>
</feature>
<dbReference type="Proteomes" id="UP001159364">
    <property type="component" value="Linkage Group LG07"/>
</dbReference>
<evidence type="ECO:0000256" key="6">
    <source>
        <dbReference type="RuleBase" id="RU003682"/>
    </source>
</evidence>
<comment type="similarity">
    <text evidence="2 6">Belongs to the iron/ascorbate-dependent oxidoreductase family.</text>
</comment>
<proteinExistence type="inferred from homology"/>
<dbReference type="PANTHER" id="PTHR10209:SF776">
    <property type="entry name" value="2OG-FE(II) OXYGENASE FAMILY OXIDOREDUCTASE"/>
    <property type="match status" value="1"/>
</dbReference>
<keyword evidence="4 6" id="KW-0560">Oxidoreductase</keyword>
<protein>
    <recommendedName>
        <fullName evidence="7">Fe2OG dioxygenase domain-containing protein</fullName>
    </recommendedName>
</protein>
<evidence type="ECO:0000256" key="2">
    <source>
        <dbReference type="ARBA" id="ARBA00008056"/>
    </source>
</evidence>
<gene>
    <name evidence="8" type="ORF">K2173_015081</name>
</gene>
<keyword evidence="9" id="KW-1185">Reference proteome</keyword>